<accession>A0A5N6N0Q7</accession>
<sequence length="97" mass="10003">MPLHPSSILPSSIKIELSSQPLQSAEASPAIQSSPTSVSAPAPSPTSLCAFFDSTSQSLSHRFSLSRGSSPPLGPPLRRTTSTLASSIAASSHLDFI</sequence>
<feature type="region of interest" description="Disordered" evidence="1">
    <location>
        <begin position="20"/>
        <end position="43"/>
    </location>
</feature>
<comment type="caution">
    <text evidence="2">The sequence shown here is derived from an EMBL/GenBank/DDBJ whole genome shotgun (WGS) entry which is preliminary data.</text>
</comment>
<evidence type="ECO:0000256" key="1">
    <source>
        <dbReference type="SAM" id="MobiDB-lite"/>
    </source>
</evidence>
<gene>
    <name evidence="2" type="ORF">E3N88_28315</name>
</gene>
<feature type="compositionally biased region" description="Polar residues" evidence="1">
    <location>
        <begin position="20"/>
        <end position="32"/>
    </location>
</feature>
<dbReference type="AlphaFoldDB" id="A0A5N6N0Q7"/>
<evidence type="ECO:0000313" key="2">
    <source>
        <dbReference type="EMBL" id="KAD4179724.1"/>
    </source>
</evidence>
<dbReference type="EMBL" id="SZYD01000014">
    <property type="protein sequence ID" value="KAD4179724.1"/>
    <property type="molecule type" value="Genomic_DNA"/>
</dbReference>
<name>A0A5N6N0Q7_9ASTR</name>
<keyword evidence="3" id="KW-1185">Reference proteome</keyword>
<proteinExistence type="predicted"/>
<protein>
    <submittedName>
        <fullName evidence="2">Uncharacterized protein</fullName>
    </submittedName>
</protein>
<dbReference type="Proteomes" id="UP000326396">
    <property type="component" value="Linkage Group LG4"/>
</dbReference>
<reference evidence="2 3" key="1">
    <citation type="submission" date="2019-05" db="EMBL/GenBank/DDBJ databases">
        <title>Mikania micrantha, genome provides insights into the molecular mechanism of rapid growth.</title>
        <authorList>
            <person name="Liu B."/>
        </authorList>
    </citation>
    <scope>NUCLEOTIDE SEQUENCE [LARGE SCALE GENOMIC DNA]</scope>
    <source>
        <strain evidence="2">NLD-2019</strain>
        <tissue evidence="2">Leaf</tissue>
    </source>
</reference>
<feature type="compositionally biased region" description="Low complexity" evidence="1">
    <location>
        <begin position="33"/>
        <end position="43"/>
    </location>
</feature>
<evidence type="ECO:0000313" key="3">
    <source>
        <dbReference type="Proteomes" id="UP000326396"/>
    </source>
</evidence>
<organism evidence="2 3">
    <name type="scientific">Mikania micrantha</name>
    <name type="common">bitter vine</name>
    <dbReference type="NCBI Taxonomy" id="192012"/>
    <lineage>
        <taxon>Eukaryota</taxon>
        <taxon>Viridiplantae</taxon>
        <taxon>Streptophyta</taxon>
        <taxon>Embryophyta</taxon>
        <taxon>Tracheophyta</taxon>
        <taxon>Spermatophyta</taxon>
        <taxon>Magnoliopsida</taxon>
        <taxon>eudicotyledons</taxon>
        <taxon>Gunneridae</taxon>
        <taxon>Pentapetalae</taxon>
        <taxon>asterids</taxon>
        <taxon>campanulids</taxon>
        <taxon>Asterales</taxon>
        <taxon>Asteraceae</taxon>
        <taxon>Asteroideae</taxon>
        <taxon>Heliantheae alliance</taxon>
        <taxon>Eupatorieae</taxon>
        <taxon>Mikania</taxon>
    </lineage>
</organism>